<dbReference type="InterPro" id="IPR051426">
    <property type="entry name" value="Peflin/Sorcin_CaBP"/>
</dbReference>
<organism evidence="7 8">
    <name type="scientific">Orchesella dallaii</name>
    <dbReference type="NCBI Taxonomy" id="48710"/>
    <lineage>
        <taxon>Eukaryota</taxon>
        <taxon>Metazoa</taxon>
        <taxon>Ecdysozoa</taxon>
        <taxon>Arthropoda</taxon>
        <taxon>Hexapoda</taxon>
        <taxon>Collembola</taxon>
        <taxon>Entomobryomorpha</taxon>
        <taxon>Entomobryoidea</taxon>
        <taxon>Orchesellidae</taxon>
        <taxon>Orchesellinae</taxon>
        <taxon>Orchesella</taxon>
    </lineage>
</organism>
<dbReference type="InterPro" id="IPR018247">
    <property type="entry name" value="EF_Hand_1_Ca_BS"/>
</dbReference>
<evidence type="ECO:0000256" key="3">
    <source>
        <dbReference type="ARBA" id="ARBA00022723"/>
    </source>
</evidence>
<feature type="domain" description="EF-hand" evidence="6">
    <location>
        <begin position="77"/>
        <end position="112"/>
    </location>
</feature>
<dbReference type="Proteomes" id="UP001642540">
    <property type="component" value="Unassembled WGS sequence"/>
</dbReference>
<proteinExistence type="predicted"/>
<dbReference type="PROSITE" id="PS00018">
    <property type="entry name" value="EF_HAND_1"/>
    <property type="match status" value="2"/>
</dbReference>
<reference evidence="7 8" key="1">
    <citation type="submission" date="2024-08" db="EMBL/GenBank/DDBJ databases">
        <authorList>
            <person name="Cucini C."/>
            <person name="Frati F."/>
        </authorList>
    </citation>
    <scope>NUCLEOTIDE SEQUENCE [LARGE SCALE GENOMIC DNA]</scope>
</reference>
<dbReference type="EMBL" id="CAXLJM020000004">
    <property type="protein sequence ID" value="CAL8069563.1"/>
    <property type="molecule type" value="Genomic_DNA"/>
</dbReference>
<accession>A0ABP1PQR6</accession>
<protein>
    <recommendedName>
        <fullName evidence="6">EF-hand domain-containing protein</fullName>
    </recommendedName>
</protein>
<name>A0ABP1PQR6_9HEXA</name>
<gene>
    <name evidence="7" type="ORF">ODALV1_LOCUS834</name>
</gene>
<keyword evidence="5" id="KW-0106">Calcium</keyword>
<dbReference type="InterPro" id="IPR002048">
    <property type="entry name" value="EF_hand_dom"/>
</dbReference>
<keyword evidence="3" id="KW-0479">Metal-binding</keyword>
<evidence type="ECO:0000256" key="2">
    <source>
        <dbReference type="ARBA" id="ARBA00022490"/>
    </source>
</evidence>
<dbReference type="SUPFAM" id="SSF47473">
    <property type="entry name" value="EF-hand"/>
    <property type="match status" value="1"/>
</dbReference>
<evidence type="ECO:0000256" key="5">
    <source>
        <dbReference type="ARBA" id="ARBA00022837"/>
    </source>
</evidence>
<evidence type="ECO:0000313" key="7">
    <source>
        <dbReference type="EMBL" id="CAL8069563.1"/>
    </source>
</evidence>
<dbReference type="Pfam" id="PF13405">
    <property type="entry name" value="EF-hand_6"/>
    <property type="match status" value="1"/>
</dbReference>
<evidence type="ECO:0000313" key="8">
    <source>
        <dbReference type="Proteomes" id="UP001642540"/>
    </source>
</evidence>
<keyword evidence="4" id="KW-0677">Repeat</keyword>
<dbReference type="SMART" id="SM00054">
    <property type="entry name" value="EFh"/>
    <property type="match status" value="2"/>
</dbReference>
<comment type="subcellular location">
    <subcellularLocation>
        <location evidence="1">Cytoplasm</location>
    </subcellularLocation>
</comment>
<keyword evidence="8" id="KW-1185">Reference proteome</keyword>
<evidence type="ECO:0000256" key="4">
    <source>
        <dbReference type="ARBA" id="ARBA00022737"/>
    </source>
</evidence>
<dbReference type="Gene3D" id="1.10.238.10">
    <property type="entry name" value="EF-hand"/>
    <property type="match status" value="1"/>
</dbReference>
<feature type="domain" description="EF-hand" evidence="6">
    <location>
        <begin position="11"/>
        <end position="46"/>
    </location>
</feature>
<dbReference type="Pfam" id="PF13202">
    <property type="entry name" value="EF-hand_5"/>
    <property type="match status" value="1"/>
</dbReference>
<evidence type="ECO:0000259" key="6">
    <source>
        <dbReference type="PROSITE" id="PS50222"/>
    </source>
</evidence>
<evidence type="ECO:0000256" key="1">
    <source>
        <dbReference type="ARBA" id="ARBA00004496"/>
    </source>
</evidence>
<dbReference type="PANTHER" id="PTHR46212:SF3">
    <property type="entry name" value="GH27120P"/>
    <property type="match status" value="1"/>
</dbReference>
<keyword evidence="2" id="KW-0963">Cytoplasm</keyword>
<dbReference type="PROSITE" id="PS50222">
    <property type="entry name" value="EF_HAND_2"/>
    <property type="match status" value="2"/>
</dbReference>
<dbReference type="PANTHER" id="PTHR46212">
    <property type="entry name" value="PEFLIN"/>
    <property type="match status" value="1"/>
</dbReference>
<comment type="caution">
    <text evidence="7">The sequence shown here is derived from an EMBL/GenBank/DDBJ whole genome shotgun (WGS) entry which is preliminary data.</text>
</comment>
<dbReference type="InterPro" id="IPR011992">
    <property type="entry name" value="EF-hand-dom_pair"/>
</dbReference>
<sequence>MAFQLPGMPGVVDPQVMAWFNAVDQDRSGRINAQELQTALQSGNGRRFSDSACRLMISMFDGGVGSIDLNGFAELYKFVNQWIDTFKRLDADGSGFIDRSELAQAMKLMGYNFPVTFTDLLVMKFGRQRPGYGLAVDEFIMACILIHNLTASFRLKDPYSQGTITIRHEELLTMCLNTLSMTT</sequence>